<dbReference type="AlphaFoldDB" id="A0A6M9PSM4"/>
<accession>A0A6M9PSM4</accession>
<keyword evidence="1" id="KW-0812">Transmembrane</keyword>
<keyword evidence="3" id="KW-1185">Reference proteome</keyword>
<keyword evidence="1" id="KW-1133">Transmembrane helix</keyword>
<evidence type="ECO:0000313" key="3">
    <source>
        <dbReference type="Proteomes" id="UP000500806"/>
    </source>
</evidence>
<dbReference type="KEGG" id="pani:DCO16_01070"/>
<sequence length="60" mass="6282">MNFTCLQAEAYGRVPVGKGQAAAGFNVVEAAAFLATGFFTALPAFFAAGLLTFFLQLDAF</sequence>
<name>A0A6M9PSM4_9BURK</name>
<dbReference type="Proteomes" id="UP000500806">
    <property type="component" value="Chromosome"/>
</dbReference>
<evidence type="ECO:0000313" key="2">
    <source>
        <dbReference type="EMBL" id="QKM61795.1"/>
    </source>
</evidence>
<organism evidence="2 3">
    <name type="scientific">Polynucleobacter antarcticus</name>
    <dbReference type="NCBI Taxonomy" id="1743162"/>
    <lineage>
        <taxon>Bacteria</taxon>
        <taxon>Pseudomonadati</taxon>
        <taxon>Pseudomonadota</taxon>
        <taxon>Betaproteobacteria</taxon>
        <taxon>Burkholderiales</taxon>
        <taxon>Burkholderiaceae</taxon>
        <taxon>Polynucleobacter</taxon>
    </lineage>
</organism>
<evidence type="ECO:0000256" key="1">
    <source>
        <dbReference type="SAM" id="Phobius"/>
    </source>
</evidence>
<protein>
    <submittedName>
        <fullName evidence="2">Uncharacterized protein</fullName>
    </submittedName>
</protein>
<proteinExistence type="predicted"/>
<reference evidence="2 3" key="1">
    <citation type="submission" date="2018-04" db="EMBL/GenBank/DDBJ databases">
        <title>Polynucleobacter sp. LimPoW16 genome.</title>
        <authorList>
            <person name="Hahn M.W."/>
        </authorList>
    </citation>
    <scope>NUCLEOTIDE SEQUENCE [LARGE SCALE GENOMIC DNA]</scope>
    <source>
        <strain evidence="2 3">LimPoW16</strain>
    </source>
</reference>
<gene>
    <name evidence="2" type="ORF">DCO16_01070</name>
</gene>
<dbReference type="EMBL" id="CP028941">
    <property type="protein sequence ID" value="QKM61795.1"/>
    <property type="molecule type" value="Genomic_DNA"/>
</dbReference>
<feature type="transmembrane region" description="Helical" evidence="1">
    <location>
        <begin position="30"/>
        <end position="55"/>
    </location>
</feature>
<keyword evidence="1" id="KW-0472">Membrane</keyword>